<dbReference type="Pfam" id="PF00069">
    <property type="entry name" value="Pkinase"/>
    <property type="match status" value="1"/>
</dbReference>
<evidence type="ECO:0000256" key="1">
    <source>
        <dbReference type="SAM" id="Coils"/>
    </source>
</evidence>
<dbReference type="OrthoDB" id="310217at2759"/>
<evidence type="ECO:0000256" key="2">
    <source>
        <dbReference type="SAM" id="MobiDB-lite"/>
    </source>
</evidence>
<keyword evidence="4" id="KW-0418">Kinase</keyword>
<dbReference type="EMBL" id="MCFA01000005">
    <property type="protein sequence ID" value="ORY18796.1"/>
    <property type="molecule type" value="Genomic_DNA"/>
</dbReference>
<dbReference type="PROSITE" id="PS00108">
    <property type="entry name" value="PROTEIN_KINASE_ST"/>
    <property type="match status" value="1"/>
</dbReference>
<evidence type="ECO:0000259" key="3">
    <source>
        <dbReference type="PROSITE" id="PS50011"/>
    </source>
</evidence>
<dbReference type="InterPro" id="IPR000719">
    <property type="entry name" value="Prot_kinase_dom"/>
</dbReference>
<evidence type="ECO:0000313" key="4">
    <source>
        <dbReference type="EMBL" id="ORY18796.1"/>
    </source>
</evidence>
<dbReference type="InterPro" id="IPR052751">
    <property type="entry name" value="Plant_MAPKKK"/>
</dbReference>
<name>A0A1Y2A8F4_9PLEO</name>
<feature type="domain" description="Protein kinase" evidence="3">
    <location>
        <begin position="19"/>
        <end position="335"/>
    </location>
</feature>
<feature type="region of interest" description="Disordered" evidence="2">
    <location>
        <begin position="372"/>
        <end position="391"/>
    </location>
</feature>
<dbReference type="InterPro" id="IPR011009">
    <property type="entry name" value="Kinase-like_dom_sf"/>
</dbReference>
<sequence>MSCVNPGVPLRTQMLQSDLYPIKKLGEGTDGSVNLYGNRRDSSNLVAVKGPGTGREWGRRQLRRELYIMKTLTRCAQIVNVLGWDEFWLPVGPAIFYEYCELGDVIQYRKKLMKCYPTVPEETIWKLFADVAKGLDHLHNKMGMMHMDLKTENILVARPAGCKYGTIPILPDFKITDLARTTKYEHEKKYMCQGTWQFAPPFDEQFRVTPLSDVWSLGATIQAFALNMMPTMGKEGFEGFWKEHHKHLIEKTKYHPPNRQDYWNRYRPVIFRPLNLTAEQQMYVFNWKDKFMTVPQYCNALNRWYSLCMQDERSRINSADLVRWMVPNAEMHIRILSAKREVERRNRIQREYQKAMAEVARLTKLTDQVPASGQRFYTNPSGEPRIVGPEGFSFDINSKEAHLYPERQESQKEREDSLWKEKRR</sequence>
<dbReference type="AlphaFoldDB" id="A0A1Y2A8F4"/>
<accession>A0A1Y2A8F4</accession>
<feature type="region of interest" description="Disordered" evidence="2">
    <location>
        <begin position="398"/>
        <end position="424"/>
    </location>
</feature>
<feature type="compositionally biased region" description="Polar residues" evidence="2">
    <location>
        <begin position="372"/>
        <end position="381"/>
    </location>
</feature>
<dbReference type="GO" id="GO:0005524">
    <property type="term" value="F:ATP binding"/>
    <property type="evidence" value="ECO:0007669"/>
    <property type="project" value="InterPro"/>
</dbReference>
<dbReference type="PROSITE" id="PS50011">
    <property type="entry name" value="PROTEIN_KINASE_DOM"/>
    <property type="match status" value="1"/>
</dbReference>
<reference evidence="4 5" key="1">
    <citation type="submission" date="2016-07" db="EMBL/GenBank/DDBJ databases">
        <title>Pervasive Adenine N6-methylation of Active Genes in Fungi.</title>
        <authorList>
            <consortium name="DOE Joint Genome Institute"/>
            <person name="Mondo S.J."/>
            <person name="Dannebaum R.O."/>
            <person name="Kuo R.C."/>
            <person name="Labutti K."/>
            <person name="Haridas S."/>
            <person name="Kuo A."/>
            <person name="Salamov A."/>
            <person name="Ahrendt S.R."/>
            <person name="Lipzen A."/>
            <person name="Sullivan W."/>
            <person name="Andreopoulos W.B."/>
            <person name="Clum A."/>
            <person name="Lindquist E."/>
            <person name="Daum C."/>
            <person name="Ramamoorthy G.K."/>
            <person name="Gryganskyi A."/>
            <person name="Culley D."/>
            <person name="Magnuson J.K."/>
            <person name="James T.Y."/>
            <person name="O'Malley M.A."/>
            <person name="Stajich J.E."/>
            <person name="Spatafora J.W."/>
            <person name="Visel A."/>
            <person name="Grigoriev I.V."/>
        </authorList>
    </citation>
    <scope>NUCLEOTIDE SEQUENCE [LARGE SCALE GENOMIC DNA]</scope>
    <source>
        <strain evidence="4 5">CBS 115471</strain>
    </source>
</reference>
<dbReference type="STRING" id="1231657.A0A1Y2A8F4"/>
<dbReference type="GO" id="GO:0004672">
    <property type="term" value="F:protein kinase activity"/>
    <property type="evidence" value="ECO:0007669"/>
    <property type="project" value="InterPro"/>
</dbReference>
<gene>
    <name evidence="4" type="ORF">BCR34DRAFT_650801</name>
</gene>
<dbReference type="GO" id="GO:0007165">
    <property type="term" value="P:signal transduction"/>
    <property type="evidence" value="ECO:0007669"/>
    <property type="project" value="TreeGrafter"/>
</dbReference>
<comment type="caution">
    <text evidence="4">The sequence shown here is derived from an EMBL/GenBank/DDBJ whole genome shotgun (WGS) entry which is preliminary data.</text>
</comment>
<protein>
    <submittedName>
        <fullName evidence="4">Kinase-like domain-containing protein</fullName>
    </submittedName>
</protein>
<keyword evidence="4" id="KW-0808">Transferase</keyword>
<dbReference type="InterPro" id="IPR008271">
    <property type="entry name" value="Ser/Thr_kinase_AS"/>
</dbReference>
<organism evidence="4 5">
    <name type="scientific">Clohesyomyces aquaticus</name>
    <dbReference type="NCBI Taxonomy" id="1231657"/>
    <lineage>
        <taxon>Eukaryota</taxon>
        <taxon>Fungi</taxon>
        <taxon>Dikarya</taxon>
        <taxon>Ascomycota</taxon>
        <taxon>Pezizomycotina</taxon>
        <taxon>Dothideomycetes</taxon>
        <taxon>Pleosporomycetidae</taxon>
        <taxon>Pleosporales</taxon>
        <taxon>Lindgomycetaceae</taxon>
        <taxon>Clohesyomyces</taxon>
    </lineage>
</organism>
<dbReference type="Gene3D" id="1.10.510.10">
    <property type="entry name" value="Transferase(Phosphotransferase) domain 1"/>
    <property type="match status" value="1"/>
</dbReference>
<evidence type="ECO:0000313" key="5">
    <source>
        <dbReference type="Proteomes" id="UP000193144"/>
    </source>
</evidence>
<feature type="coiled-coil region" evidence="1">
    <location>
        <begin position="338"/>
        <end position="365"/>
    </location>
</feature>
<dbReference type="PANTHER" id="PTHR48011:SF51">
    <property type="entry name" value="PROTEIN KINASE SUPERFAMILY PROTEIN"/>
    <property type="match status" value="1"/>
</dbReference>
<keyword evidence="1" id="KW-0175">Coiled coil</keyword>
<dbReference type="PANTHER" id="PTHR48011">
    <property type="entry name" value="CCR4-NOT TRANSCRIPTIONAL COMPLEX SUBUNIT CAF120-RELATED"/>
    <property type="match status" value="1"/>
</dbReference>
<dbReference type="CDD" id="cd00180">
    <property type="entry name" value="PKc"/>
    <property type="match status" value="1"/>
</dbReference>
<proteinExistence type="predicted"/>
<keyword evidence="5" id="KW-1185">Reference proteome</keyword>
<dbReference type="SMART" id="SM00220">
    <property type="entry name" value="S_TKc"/>
    <property type="match status" value="1"/>
</dbReference>
<dbReference type="SUPFAM" id="SSF56112">
    <property type="entry name" value="Protein kinase-like (PK-like)"/>
    <property type="match status" value="1"/>
</dbReference>
<dbReference type="Proteomes" id="UP000193144">
    <property type="component" value="Unassembled WGS sequence"/>
</dbReference>